<dbReference type="AlphaFoldDB" id="A0A319E4J8"/>
<dbReference type="SUPFAM" id="SSF57850">
    <property type="entry name" value="RING/U-box"/>
    <property type="match status" value="1"/>
</dbReference>
<accession>A0A319E4J8</accession>
<dbReference type="STRING" id="1448318.A0A319E4J8"/>
<evidence type="ECO:0000256" key="4">
    <source>
        <dbReference type="PROSITE-ProRule" id="PRU00175"/>
    </source>
</evidence>
<evidence type="ECO:0000313" key="8">
    <source>
        <dbReference type="EMBL" id="PYI05022.1"/>
    </source>
</evidence>
<dbReference type="PANTHER" id="PTHR45931">
    <property type="entry name" value="SI:CH211-59O9.10"/>
    <property type="match status" value="1"/>
</dbReference>
<dbReference type="Proteomes" id="UP000248423">
    <property type="component" value="Unassembled WGS sequence"/>
</dbReference>
<protein>
    <submittedName>
        <fullName evidence="8">RING finger domain protein</fullName>
    </submittedName>
</protein>
<dbReference type="OrthoDB" id="21204at2759"/>
<evidence type="ECO:0000313" key="9">
    <source>
        <dbReference type="Proteomes" id="UP000248423"/>
    </source>
</evidence>
<dbReference type="PROSITE" id="PS50089">
    <property type="entry name" value="ZF_RING_2"/>
    <property type="match status" value="1"/>
</dbReference>
<sequence>MTAKSLTTVATLFADPRNTTAPLNESSIFSLKLDNTVQTLSKQNAPDKSPIEGLLFVPLLDAQNPCNNATAPLIPANVTRLQDVTPFGTRVIGLAPWVNDECTQAFLNASQNPMPDALVFFLPSNDDTKPPSANDPVWLLGGSAAWQSRNDFPVYAIPGAAGVTLMDQLSWDGTMNQTALVQAQSGVSRLMAVIDIDSGGKKMPSIWGFILAILGTILVLTVILLLFYQLVHKRHQRELQRRLEAGEADLEQLAQNHVKVPPEFLETMPIYLYSGPDVGDGGSQNEIAPFREPLADIIEENEVEDTASQPPACGIRVADDEPEKVTDDEPVRRPPQSTMTGHPDAADAQHENRLSRLQTTCAICLDDFVPMSSRVRELPCGHIFHPPCIDTSLMQSSSLCPLCKKSVLPGGWLAYSGIDTTMHSDPWLQTAHA</sequence>
<keyword evidence="3" id="KW-0862">Zinc</keyword>
<keyword evidence="6" id="KW-0812">Transmembrane</keyword>
<keyword evidence="6" id="KW-0472">Membrane</keyword>
<keyword evidence="6" id="KW-1133">Transmembrane helix</keyword>
<evidence type="ECO:0000256" key="1">
    <source>
        <dbReference type="ARBA" id="ARBA00022723"/>
    </source>
</evidence>
<dbReference type="CDD" id="cd16454">
    <property type="entry name" value="RING-H2_PA-TM-RING"/>
    <property type="match status" value="1"/>
</dbReference>
<organism evidence="8 9">
    <name type="scientific">Aspergillus sclerotiicarbonarius (strain CBS 121057 / IBT 28362)</name>
    <dbReference type="NCBI Taxonomy" id="1448318"/>
    <lineage>
        <taxon>Eukaryota</taxon>
        <taxon>Fungi</taxon>
        <taxon>Dikarya</taxon>
        <taxon>Ascomycota</taxon>
        <taxon>Pezizomycotina</taxon>
        <taxon>Eurotiomycetes</taxon>
        <taxon>Eurotiomycetidae</taxon>
        <taxon>Eurotiales</taxon>
        <taxon>Aspergillaceae</taxon>
        <taxon>Aspergillus</taxon>
        <taxon>Aspergillus subgen. Circumdati</taxon>
    </lineage>
</organism>
<dbReference type="InterPro" id="IPR013083">
    <property type="entry name" value="Znf_RING/FYVE/PHD"/>
</dbReference>
<dbReference type="GO" id="GO:0006511">
    <property type="term" value="P:ubiquitin-dependent protein catabolic process"/>
    <property type="evidence" value="ECO:0007669"/>
    <property type="project" value="TreeGrafter"/>
</dbReference>
<keyword evidence="9" id="KW-1185">Reference proteome</keyword>
<evidence type="ECO:0000256" key="3">
    <source>
        <dbReference type="ARBA" id="ARBA00022833"/>
    </source>
</evidence>
<keyword evidence="1" id="KW-0479">Metal-binding</keyword>
<evidence type="ECO:0000259" key="7">
    <source>
        <dbReference type="PROSITE" id="PS50089"/>
    </source>
</evidence>
<dbReference type="Gene3D" id="3.30.40.10">
    <property type="entry name" value="Zinc/RING finger domain, C3HC4 (zinc finger)"/>
    <property type="match status" value="1"/>
</dbReference>
<feature type="region of interest" description="Disordered" evidence="5">
    <location>
        <begin position="320"/>
        <end position="347"/>
    </location>
</feature>
<dbReference type="SMART" id="SM00184">
    <property type="entry name" value="RING"/>
    <property type="match status" value="1"/>
</dbReference>
<gene>
    <name evidence="8" type="ORF">BO78DRAFT_155912</name>
</gene>
<dbReference type="Pfam" id="PF13639">
    <property type="entry name" value="zf-RING_2"/>
    <property type="match status" value="1"/>
</dbReference>
<reference evidence="8 9" key="1">
    <citation type="submission" date="2018-02" db="EMBL/GenBank/DDBJ databases">
        <title>The genomes of Aspergillus section Nigri reveals drivers in fungal speciation.</title>
        <authorList>
            <consortium name="DOE Joint Genome Institute"/>
            <person name="Vesth T.C."/>
            <person name="Nybo J."/>
            <person name="Theobald S."/>
            <person name="Brandl J."/>
            <person name="Frisvad J.C."/>
            <person name="Nielsen K.F."/>
            <person name="Lyhne E.K."/>
            <person name="Kogle M.E."/>
            <person name="Kuo A."/>
            <person name="Riley R."/>
            <person name="Clum A."/>
            <person name="Nolan M."/>
            <person name="Lipzen A."/>
            <person name="Salamov A."/>
            <person name="Henrissat B."/>
            <person name="Wiebenga A."/>
            <person name="De vries R.P."/>
            <person name="Grigoriev I.V."/>
            <person name="Mortensen U.H."/>
            <person name="Andersen M.R."/>
            <person name="Baker S.E."/>
        </authorList>
    </citation>
    <scope>NUCLEOTIDE SEQUENCE [LARGE SCALE GENOMIC DNA]</scope>
    <source>
        <strain evidence="8 9">CBS 121057</strain>
    </source>
</reference>
<dbReference type="GO" id="GO:0008270">
    <property type="term" value="F:zinc ion binding"/>
    <property type="evidence" value="ECO:0007669"/>
    <property type="project" value="UniProtKB-KW"/>
</dbReference>
<proteinExistence type="predicted"/>
<dbReference type="InterPro" id="IPR001841">
    <property type="entry name" value="Znf_RING"/>
</dbReference>
<evidence type="ECO:0000256" key="2">
    <source>
        <dbReference type="ARBA" id="ARBA00022771"/>
    </source>
</evidence>
<keyword evidence="2 4" id="KW-0863">Zinc-finger</keyword>
<name>A0A319E4J8_ASPSB</name>
<evidence type="ECO:0000256" key="5">
    <source>
        <dbReference type="SAM" id="MobiDB-lite"/>
    </source>
</evidence>
<dbReference type="GO" id="GO:0061630">
    <property type="term" value="F:ubiquitin protein ligase activity"/>
    <property type="evidence" value="ECO:0007669"/>
    <property type="project" value="TreeGrafter"/>
</dbReference>
<feature type="transmembrane region" description="Helical" evidence="6">
    <location>
        <begin position="206"/>
        <end position="231"/>
    </location>
</feature>
<evidence type="ECO:0000256" key="6">
    <source>
        <dbReference type="SAM" id="Phobius"/>
    </source>
</evidence>
<dbReference type="InterPro" id="IPR051834">
    <property type="entry name" value="RING_finger_E3_ligase"/>
</dbReference>
<dbReference type="GO" id="GO:0005634">
    <property type="term" value="C:nucleus"/>
    <property type="evidence" value="ECO:0007669"/>
    <property type="project" value="TreeGrafter"/>
</dbReference>
<dbReference type="PANTHER" id="PTHR45931:SF3">
    <property type="entry name" value="RING ZINC FINGER-CONTAINING PROTEIN"/>
    <property type="match status" value="1"/>
</dbReference>
<feature type="domain" description="RING-type" evidence="7">
    <location>
        <begin position="361"/>
        <end position="404"/>
    </location>
</feature>
<dbReference type="VEuPathDB" id="FungiDB:BO78DRAFT_155912"/>
<feature type="compositionally biased region" description="Basic and acidic residues" evidence="5">
    <location>
        <begin position="320"/>
        <end position="332"/>
    </location>
</feature>
<dbReference type="EMBL" id="KZ826362">
    <property type="protein sequence ID" value="PYI05022.1"/>
    <property type="molecule type" value="Genomic_DNA"/>
</dbReference>